<dbReference type="AlphaFoldDB" id="A0A3B5LM60"/>
<feature type="region of interest" description="Disordered" evidence="7">
    <location>
        <begin position="116"/>
        <end position="138"/>
    </location>
</feature>
<dbReference type="Ensembl" id="ENSXCOT00000011941.1">
    <property type="protein sequence ID" value="ENSXCOP00000011805.1"/>
    <property type="gene ID" value="ENSXCOG00000008926.1"/>
</dbReference>
<feature type="transmembrane region" description="Helical" evidence="8">
    <location>
        <begin position="40"/>
        <end position="58"/>
    </location>
</feature>
<reference evidence="9" key="1">
    <citation type="submission" date="2025-08" db="UniProtKB">
        <authorList>
            <consortium name="Ensembl"/>
        </authorList>
    </citation>
    <scope>IDENTIFICATION</scope>
</reference>
<dbReference type="GO" id="GO:0016020">
    <property type="term" value="C:membrane"/>
    <property type="evidence" value="ECO:0007669"/>
    <property type="project" value="UniProtKB-SubCell"/>
</dbReference>
<comment type="similarity">
    <text evidence="2">Belongs to the unc-93 family.</text>
</comment>
<evidence type="ECO:0000256" key="2">
    <source>
        <dbReference type="ARBA" id="ARBA00009172"/>
    </source>
</evidence>
<evidence type="ECO:0000256" key="3">
    <source>
        <dbReference type="ARBA" id="ARBA00022692"/>
    </source>
</evidence>
<dbReference type="InterPro" id="IPR010291">
    <property type="entry name" value="Ion_channel_UNC-93"/>
</dbReference>
<evidence type="ECO:0000313" key="10">
    <source>
        <dbReference type="Proteomes" id="UP000261380"/>
    </source>
</evidence>
<keyword evidence="3 8" id="KW-0812">Transmembrane</keyword>
<evidence type="ECO:0000256" key="5">
    <source>
        <dbReference type="ARBA" id="ARBA00023136"/>
    </source>
</evidence>
<sequence length="147" mass="15773">MISRNFKNVLVVSIGFLSLFTAYGGLQSLQSSLNAEQGMGVASLSVIYAGIIISSMFLPPIMIKNLGCKWTIVAGMVCYVSYSFGNLYPGCAANFAIICEPSGQCLGRAGGRFRHVGGQRQNPDRRRDTGGGGDGEHRSVLAERFSR</sequence>
<evidence type="ECO:0000256" key="6">
    <source>
        <dbReference type="ARBA" id="ARBA00040854"/>
    </source>
</evidence>
<evidence type="ECO:0000256" key="1">
    <source>
        <dbReference type="ARBA" id="ARBA00004141"/>
    </source>
</evidence>
<evidence type="ECO:0000256" key="4">
    <source>
        <dbReference type="ARBA" id="ARBA00022989"/>
    </source>
</evidence>
<accession>A0A3B5LM60</accession>
<comment type="subcellular location">
    <subcellularLocation>
        <location evidence="1">Membrane</location>
        <topology evidence="1">Multi-pass membrane protein</topology>
    </subcellularLocation>
</comment>
<dbReference type="STRING" id="32473.ENSXCOP00000011805"/>
<dbReference type="Proteomes" id="UP000261380">
    <property type="component" value="Unplaced"/>
</dbReference>
<evidence type="ECO:0000256" key="7">
    <source>
        <dbReference type="SAM" id="MobiDB-lite"/>
    </source>
</evidence>
<dbReference type="PANTHER" id="PTHR19444:SF13">
    <property type="entry name" value="PROTEIN UNC-93 HOMOLOG A"/>
    <property type="match status" value="1"/>
</dbReference>
<dbReference type="InterPro" id="IPR051951">
    <property type="entry name" value="UNC-93_regulatory"/>
</dbReference>
<keyword evidence="4 8" id="KW-1133">Transmembrane helix</keyword>
<organism evidence="9 10">
    <name type="scientific">Xiphophorus couchianus</name>
    <name type="common">Monterrey platyfish</name>
    <dbReference type="NCBI Taxonomy" id="32473"/>
    <lineage>
        <taxon>Eukaryota</taxon>
        <taxon>Metazoa</taxon>
        <taxon>Chordata</taxon>
        <taxon>Craniata</taxon>
        <taxon>Vertebrata</taxon>
        <taxon>Euteleostomi</taxon>
        <taxon>Actinopterygii</taxon>
        <taxon>Neopterygii</taxon>
        <taxon>Teleostei</taxon>
        <taxon>Neoteleostei</taxon>
        <taxon>Acanthomorphata</taxon>
        <taxon>Ovalentaria</taxon>
        <taxon>Atherinomorphae</taxon>
        <taxon>Cyprinodontiformes</taxon>
        <taxon>Poeciliidae</taxon>
        <taxon>Poeciliinae</taxon>
        <taxon>Xiphophorus</taxon>
    </lineage>
</organism>
<name>A0A3B5LM60_9TELE</name>
<evidence type="ECO:0000313" key="9">
    <source>
        <dbReference type="Ensembl" id="ENSXCOP00000011805.1"/>
    </source>
</evidence>
<keyword evidence="5 8" id="KW-0472">Membrane</keyword>
<proteinExistence type="inferred from homology"/>
<reference evidence="9" key="2">
    <citation type="submission" date="2025-09" db="UniProtKB">
        <authorList>
            <consortium name="Ensembl"/>
        </authorList>
    </citation>
    <scope>IDENTIFICATION</scope>
</reference>
<dbReference type="PANTHER" id="PTHR19444">
    <property type="entry name" value="UNC-93 RELATED"/>
    <property type="match status" value="1"/>
</dbReference>
<feature type="compositionally biased region" description="Basic and acidic residues" evidence="7">
    <location>
        <begin position="122"/>
        <end position="138"/>
    </location>
</feature>
<keyword evidence="10" id="KW-1185">Reference proteome</keyword>
<dbReference type="GeneTree" id="ENSGT00530000063359"/>
<protein>
    <recommendedName>
        <fullName evidence="6">Protein unc-93 homolog A</fullName>
    </recommendedName>
</protein>
<evidence type="ECO:0000256" key="8">
    <source>
        <dbReference type="SAM" id="Phobius"/>
    </source>
</evidence>
<dbReference type="Pfam" id="PF05978">
    <property type="entry name" value="UNC-93"/>
    <property type="match status" value="1"/>
</dbReference>